<dbReference type="InterPro" id="IPR036286">
    <property type="entry name" value="LexA/Signal_pep-like_sf"/>
</dbReference>
<keyword evidence="5" id="KW-0645">Protease</keyword>
<evidence type="ECO:0000256" key="2">
    <source>
        <dbReference type="ARBA" id="ARBA00004401"/>
    </source>
</evidence>
<dbReference type="PROSITE" id="PS00501">
    <property type="entry name" value="SPASE_I_1"/>
    <property type="match status" value="1"/>
</dbReference>
<dbReference type="RefSeq" id="WP_203919269.1">
    <property type="nucleotide sequence ID" value="NZ_BONZ01000036.1"/>
</dbReference>
<dbReference type="PROSITE" id="PS00761">
    <property type="entry name" value="SPASE_I_3"/>
    <property type="match status" value="1"/>
</dbReference>
<gene>
    <name evidence="9" type="ORF">Raf01_38140</name>
</gene>
<evidence type="ECO:0000256" key="7">
    <source>
        <dbReference type="PIRSR" id="PIRSR600223-1"/>
    </source>
</evidence>
<evidence type="ECO:0000313" key="10">
    <source>
        <dbReference type="Proteomes" id="UP000642748"/>
    </source>
</evidence>
<accession>A0A8J3VR22</accession>
<reference evidence="9" key="1">
    <citation type="submission" date="2021-01" db="EMBL/GenBank/DDBJ databases">
        <title>Whole genome shotgun sequence of Rugosimonospora africana NBRC 104875.</title>
        <authorList>
            <person name="Komaki H."/>
            <person name="Tamura T."/>
        </authorList>
    </citation>
    <scope>NUCLEOTIDE SEQUENCE</scope>
    <source>
        <strain evidence="9">NBRC 104875</strain>
    </source>
</reference>
<dbReference type="AlphaFoldDB" id="A0A8J3VR22"/>
<evidence type="ECO:0000256" key="6">
    <source>
        <dbReference type="ARBA" id="ARBA00022801"/>
    </source>
</evidence>
<evidence type="ECO:0000256" key="5">
    <source>
        <dbReference type="ARBA" id="ARBA00022670"/>
    </source>
</evidence>
<dbReference type="InterPro" id="IPR019756">
    <property type="entry name" value="Pept_S26A_signal_pept_1_Ser-AS"/>
</dbReference>
<dbReference type="EMBL" id="BONZ01000036">
    <property type="protein sequence ID" value="GIH15642.1"/>
    <property type="molecule type" value="Genomic_DNA"/>
</dbReference>
<dbReference type="Proteomes" id="UP000642748">
    <property type="component" value="Unassembled WGS sequence"/>
</dbReference>
<dbReference type="PANTHER" id="PTHR43390">
    <property type="entry name" value="SIGNAL PEPTIDASE I"/>
    <property type="match status" value="1"/>
</dbReference>
<dbReference type="GO" id="GO:0009003">
    <property type="term" value="F:signal peptidase activity"/>
    <property type="evidence" value="ECO:0007669"/>
    <property type="project" value="UniProtKB-EC"/>
</dbReference>
<dbReference type="CDD" id="cd06530">
    <property type="entry name" value="S26_SPase_I"/>
    <property type="match status" value="1"/>
</dbReference>
<comment type="caution">
    <text evidence="9">The sequence shown here is derived from an EMBL/GenBank/DDBJ whole genome shotgun (WGS) entry which is preliminary data.</text>
</comment>
<keyword evidence="6" id="KW-0378">Hydrolase</keyword>
<evidence type="ECO:0000259" key="8">
    <source>
        <dbReference type="Pfam" id="PF10502"/>
    </source>
</evidence>
<keyword evidence="10" id="KW-1185">Reference proteome</keyword>
<dbReference type="SUPFAM" id="SSF51306">
    <property type="entry name" value="LexA/Signal peptidase"/>
    <property type="match status" value="1"/>
</dbReference>
<evidence type="ECO:0000256" key="3">
    <source>
        <dbReference type="ARBA" id="ARBA00009370"/>
    </source>
</evidence>
<evidence type="ECO:0000256" key="1">
    <source>
        <dbReference type="ARBA" id="ARBA00000677"/>
    </source>
</evidence>
<dbReference type="Pfam" id="PF10502">
    <property type="entry name" value="Peptidase_S26"/>
    <property type="match status" value="2"/>
</dbReference>
<comment type="catalytic activity">
    <reaction evidence="1">
        <text>Cleavage of hydrophobic, N-terminal signal or leader sequences from secreted and periplasmic proteins.</text>
        <dbReference type="EC" id="3.4.21.89"/>
    </reaction>
</comment>
<evidence type="ECO:0000313" key="9">
    <source>
        <dbReference type="EMBL" id="GIH15642.1"/>
    </source>
</evidence>
<feature type="domain" description="Peptidase S26" evidence="8">
    <location>
        <begin position="123"/>
        <end position="161"/>
    </location>
</feature>
<feature type="domain" description="Peptidase S26" evidence="8">
    <location>
        <begin position="14"/>
        <end position="112"/>
    </location>
</feature>
<dbReference type="PRINTS" id="PR00727">
    <property type="entry name" value="LEADERPTASE"/>
</dbReference>
<dbReference type="GO" id="GO:0005886">
    <property type="term" value="C:plasma membrane"/>
    <property type="evidence" value="ECO:0007669"/>
    <property type="project" value="UniProtKB-SubCell"/>
</dbReference>
<dbReference type="EC" id="3.4.21.89" evidence="4"/>
<dbReference type="Gene3D" id="2.10.109.10">
    <property type="entry name" value="Umud Fragment, subunit A"/>
    <property type="match status" value="1"/>
</dbReference>
<comment type="subcellular location">
    <subcellularLocation>
        <location evidence="2">Cell membrane</location>
        <topology evidence="2">Single-pass type II membrane protein</topology>
    </subcellularLocation>
</comment>
<dbReference type="GO" id="GO:0006465">
    <property type="term" value="P:signal peptide processing"/>
    <property type="evidence" value="ECO:0007669"/>
    <property type="project" value="InterPro"/>
</dbReference>
<feature type="active site" evidence="7">
    <location>
        <position position="38"/>
    </location>
</feature>
<dbReference type="PANTHER" id="PTHR43390:SF1">
    <property type="entry name" value="CHLOROPLAST PROCESSING PEPTIDASE"/>
    <property type="match status" value="1"/>
</dbReference>
<dbReference type="GO" id="GO:0004252">
    <property type="term" value="F:serine-type endopeptidase activity"/>
    <property type="evidence" value="ECO:0007669"/>
    <property type="project" value="InterPro"/>
</dbReference>
<comment type="similarity">
    <text evidence="3">Belongs to the peptidase S26 family.</text>
</comment>
<name>A0A8J3VR22_9ACTN</name>
<dbReference type="InterPro" id="IPR019758">
    <property type="entry name" value="Pept_S26A_signal_pept_1_CS"/>
</dbReference>
<dbReference type="InterPro" id="IPR000223">
    <property type="entry name" value="Pept_S26A_signal_pept_1"/>
</dbReference>
<protein>
    <recommendedName>
        <fullName evidence="4">signal peptidase I</fullName>
        <ecNumber evidence="4">3.4.21.89</ecNumber>
    </recommendedName>
</protein>
<feature type="active site" evidence="7">
    <location>
        <position position="102"/>
    </location>
</feature>
<proteinExistence type="inferred from homology"/>
<sequence length="172" mass="18297">MSPTVVVLGSVLGAVLLLAVAGGWLKAVLVVVTVTGASMEPALRSGDRVIVRRTLGRRVRRGQIVMFRLPEQARPAAGTHPDLPPAEPVRGGRRLDDRFLLKRAVAVPGDAVPDRVDPALRRQAGTPVPENRLVVLGDNAPASFDSRNFGFVASDLVLGVVLRPVPGAVRER</sequence>
<dbReference type="InterPro" id="IPR019533">
    <property type="entry name" value="Peptidase_S26"/>
</dbReference>
<evidence type="ECO:0000256" key="4">
    <source>
        <dbReference type="ARBA" id="ARBA00013208"/>
    </source>
</evidence>
<organism evidence="9 10">
    <name type="scientific">Rugosimonospora africana</name>
    <dbReference type="NCBI Taxonomy" id="556532"/>
    <lineage>
        <taxon>Bacteria</taxon>
        <taxon>Bacillati</taxon>
        <taxon>Actinomycetota</taxon>
        <taxon>Actinomycetes</taxon>
        <taxon>Micromonosporales</taxon>
        <taxon>Micromonosporaceae</taxon>
        <taxon>Rugosimonospora</taxon>
    </lineage>
</organism>